<protein>
    <recommendedName>
        <fullName evidence="7">Ketoreductase (KR) domain-containing protein</fullName>
    </recommendedName>
</protein>
<reference evidence="5 6" key="1">
    <citation type="submission" date="2017-10" db="EMBL/GenBank/DDBJ databases">
        <title>Comparative genomics in systemic dimorphic fungi from Ajellomycetaceae.</title>
        <authorList>
            <person name="Munoz J.F."/>
            <person name="Mcewen J.G."/>
            <person name="Clay O.K."/>
            <person name="Cuomo C.A."/>
        </authorList>
    </citation>
    <scope>NUCLEOTIDE SEQUENCE [LARGE SCALE GENOMIC DNA]</scope>
    <source>
        <strain evidence="5 6">UAMH7299</strain>
    </source>
</reference>
<evidence type="ECO:0000256" key="1">
    <source>
        <dbReference type="ARBA" id="ARBA00006484"/>
    </source>
</evidence>
<comment type="similarity">
    <text evidence="1">Belongs to the short-chain dehydrogenases/reductases (SDR) family.</text>
</comment>
<dbReference type="PANTHER" id="PTHR24320:SF199">
    <property type="entry name" value="GLYCOSYLTRANSFERASE FAMILY PROTEIN (AFU_ORTHOLOGUE AFUA_2G15915)"/>
    <property type="match status" value="1"/>
</dbReference>
<name>A0A2B7X0M7_POLH7</name>
<dbReference type="EMBL" id="PDNA01000224">
    <property type="protein sequence ID" value="PGH02341.1"/>
    <property type="molecule type" value="Genomic_DNA"/>
</dbReference>
<dbReference type="SUPFAM" id="SSF51735">
    <property type="entry name" value="NAD(P)-binding Rossmann-fold domains"/>
    <property type="match status" value="1"/>
</dbReference>
<accession>A0A2B7X0M7</accession>
<comment type="caution">
    <text evidence="5">The sequence shown here is derived from an EMBL/GenBank/DDBJ whole genome shotgun (WGS) entry which is preliminary data.</text>
</comment>
<evidence type="ECO:0000256" key="4">
    <source>
        <dbReference type="SAM" id="MobiDB-lite"/>
    </source>
</evidence>
<dbReference type="STRING" id="1447883.A0A2B7X0M7"/>
<dbReference type="PANTHER" id="PTHR24320">
    <property type="entry name" value="RETINOL DEHYDROGENASE"/>
    <property type="match status" value="1"/>
</dbReference>
<evidence type="ECO:0000256" key="2">
    <source>
        <dbReference type="ARBA" id="ARBA00022857"/>
    </source>
</evidence>
<evidence type="ECO:0000256" key="3">
    <source>
        <dbReference type="ARBA" id="ARBA00023002"/>
    </source>
</evidence>
<dbReference type="GO" id="GO:0016491">
    <property type="term" value="F:oxidoreductase activity"/>
    <property type="evidence" value="ECO:0007669"/>
    <property type="project" value="UniProtKB-KW"/>
</dbReference>
<sequence>MALTGTAIITSGDGPLGSSITLEFAKRQPRLHLLLVTRDPSSASVKQVCSRVRLLGAARSLETVPADLSKFSSILSFADATVARVRSGEIPPIAVLVNCAGTTTSYELDGRTVEGFDRVYQVNCLAPFLLTVSLLEGFRAGSSRSSTRSAGPRPRTATATAAAAVMAPGACVVNVGCSAMTPGNLEFFESDWEKGREVGTQLGGKEGLKRFGSSKLLMSVAMYALRRSFLAFGHIPLDICTVDPGHIQPSPDTDTDTQRGKPRLQITQRTRTGLSPVLRLFSKTAAVNEPRVPAKAIVEIACRHSNCDNESSSSGSGGGGGGGGGERGNRCYYLDNTERYYILDDEYEAGSVINVLRDGKIVDNVFQRVMRQVGMADGTKTTTPPPEMI</sequence>
<keyword evidence="3" id="KW-0560">Oxidoreductase</keyword>
<dbReference type="OrthoDB" id="191139at2759"/>
<dbReference type="InterPro" id="IPR002347">
    <property type="entry name" value="SDR_fam"/>
</dbReference>
<feature type="region of interest" description="Disordered" evidence="4">
    <location>
        <begin position="306"/>
        <end position="326"/>
    </location>
</feature>
<dbReference type="Gene3D" id="3.40.50.720">
    <property type="entry name" value="NAD(P)-binding Rossmann-like Domain"/>
    <property type="match status" value="1"/>
</dbReference>
<evidence type="ECO:0008006" key="7">
    <source>
        <dbReference type="Google" id="ProtNLM"/>
    </source>
</evidence>
<keyword evidence="6" id="KW-1185">Reference proteome</keyword>
<evidence type="ECO:0000313" key="6">
    <source>
        <dbReference type="Proteomes" id="UP000224634"/>
    </source>
</evidence>
<evidence type="ECO:0000313" key="5">
    <source>
        <dbReference type="EMBL" id="PGH02341.1"/>
    </source>
</evidence>
<dbReference type="InterPro" id="IPR036291">
    <property type="entry name" value="NAD(P)-bd_dom_sf"/>
</dbReference>
<dbReference type="AlphaFoldDB" id="A0A2B7X0M7"/>
<dbReference type="Proteomes" id="UP000224634">
    <property type="component" value="Unassembled WGS sequence"/>
</dbReference>
<dbReference type="Pfam" id="PF00106">
    <property type="entry name" value="adh_short"/>
    <property type="match status" value="1"/>
</dbReference>
<proteinExistence type="inferred from homology"/>
<keyword evidence="2" id="KW-0521">NADP</keyword>
<feature type="compositionally biased region" description="Gly residues" evidence="4">
    <location>
        <begin position="315"/>
        <end position="326"/>
    </location>
</feature>
<gene>
    <name evidence="5" type="ORF">AJ80_08863</name>
</gene>
<organism evidence="5 6">
    <name type="scientific">Polytolypa hystricis (strain UAMH7299)</name>
    <dbReference type="NCBI Taxonomy" id="1447883"/>
    <lineage>
        <taxon>Eukaryota</taxon>
        <taxon>Fungi</taxon>
        <taxon>Dikarya</taxon>
        <taxon>Ascomycota</taxon>
        <taxon>Pezizomycotina</taxon>
        <taxon>Eurotiomycetes</taxon>
        <taxon>Eurotiomycetidae</taxon>
        <taxon>Onygenales</taxon>
        <taxon>Onygenales incertae sedis</taxon>
        <taxon>Polytolypa</taxon>
    </lineage>
</organism>